<protein>
    <submittedName>
        <fullName evidence="1">Uncharacterized protein</fullName>
    </submittedName>
</protein>
<gene>
    <name evidence="1" type="ORF">DSO57_1039746</name>
</gene>
<sequence>MSTHNRRQSKPNINPFTSRPHTVFGSHSLGSIFGKSSSPDINSRLEDLPEEAEHSYFRKNSSSSSKTIDVIRPKDRSFSSGQSSLACSLASNNQSLDSLASGVSAVEEEFTNNNNEPVSSSSASSILKEGYLNKKIDLAPGTVSNTLTRGWKLYYVTLKGAKLSFYKPPSEAEIRNSIAFSFNNIGINSPISSSPSGPMLSSGLRSPASSGMALIPATFDSAARSLLFEPPSSEEHPLSEKYLYGDMFTEVDVLHFKFKRFVCLLIFENDILVFKRRWVRNNRTSLFGAVNGALRMGQGNNQTQDMDPSKGYFSKWKHHASYRLNACEVMNASSTLFNKKTSGQVHVFSQTNSSASSIATLTPQSDYSAPLASGKVQAFQLFINDKEKTTRLFVAPTAESKLAWTSRLAYAKEPSSFQGPQESTASEEKTLEVVTSHLKGEVDSISSENATTPADTNKPRLFWGLGQHPELLLHPNFDSEDAEERSIVKGGTVNALVHEAIFMVRTSRHDCHFRETFLYSYPLFTSSAFILHELKRYASLFPEAESSPEQLAMKIKAAEFVAAWLSISGPNIESYLLAEIRGLVMEHFGHVKLRVNLTAILEKTEKTRAQLDLLSQEVSSAAISPSTSDGEGCTPSTLLKTGLTPSVFLKMDPMEFAQQLYAFHFVQFGQYQQKLGDPCQMLGSLAEEVHLFSCTPTCPHFLTRLVFHHLFFATPSSAPSRRAGILNQWIQVGHMARDLGDMASWIAIAQAVCSPVVIRLSETWRSVDKRLIRLITKRWVPVLVDTALFSPEHPGRPNPPRCMVLLQEPSAKRSSTTFVIPFFGAFRQYISRLLASQSADIKDGVIPFEMYWEAFQASYALKAQWPYTLTPEAYRHASCPFPTKKLYRDYFLHIASPHPKDQSSFVDEMTFDCSPESLHRRSEICETFFVDDYVSQSGHGSSSSVSLSFPQPVKTSPLFIDLVSSHLPLGNPATAAAHSPNPINSPATSGGVSSDNYFRKRTQSAPVSAYASIIASRDAARKATLQAAPRSPTGLQQQLVLVKGRSLVFFQLSEAEGLTSSGNQAIWVQVCSGEIADLVEVLIYGIKPFLQQMTDHQGNYICDAGHKLSFNREEYMDIFFCTYRSICRPHALFDLLKESFNRALSRILQDNHPQSDVPRSSDAEQHQILEIFQFWLSYHFHDFVDNPHVGQVLFAFLFSLSQKMGSILSESVRRVARDLYTLSEQRALTPVVSPSGNRSNAERTEPVFRSPYAHLSSPVGSSENLLVEGVQVASWEITQYSELQLLDAFHHFVVPMLRKATVKDYLLSCALLEAQSISTWSWLSSTKPLSYTEDETIVSDMFSLLENCRRRATLLNSTVSLTPGSVACDRVLISLLPRPIADLWQFRDKIRTWAIHQVTGELELEERVRRILKILRMIVICRRQMSALAPLHCRRLADIMRLPEEPTPPLQSTHPVPSFVERGLISGIISPESRCFTRAWNEIASSLNVGPDDLGAILDAIELQFEPDLPPLETVAPCVGWVFESVAALIRDIPDHSNGAINFSKRVGLYKLLQTFSEWVAIATAAQINRRGFDTMKLLSGLEFLRKPDWVRVRHIATNENGNGPTHYASSIYYYATGSGPSRKVFGYLVLDQLEKQKQENKERDRLLREARSQQLDMLKKQQEQAKRHDKQQREQQQRRAKTKELAKVASLFRAVQGPGDSMLSLSQLASIATRKPVHTIKLINASAQEEPTYTKREFVLRIITEEGGQFLLQCPDASDMVQWASLINRAARQAAARRVTLLAQDVRGIQSNEDEIPSIVTSKHRNSIFGVDLDRVMQDGEIPIVARKCIAEVERRGIEEVGIYRVPGSASKISSLCRAFDQDSESVDLCSEEWQDINVVACTLKQFLRDLPEPIATYSLYDSFIQAVGIDDYDERLFAIKDTLPRLPDNNYRFLKILIEHLEKVTDYEEVNHMYATNLAIVFGPTIFRPPPSNSSFVVSMANLGLQQNLVKHLILQYHWLFDVEAEVTREDEEVDCVDLAGDVSTSPTEYVSLTPDAILP</sequence>
<evidence type="ECO:0000313" key="1">
    <source>
        <dbReference type="EMBL" id="KAJ9067358.1"/>
    </source>
</evidence>
<comment type="caution">
    <text evidence="1">The sequence shown here is derived from an EMBL/GenBank/DDBJ whole genome shotgun (WGS) entry which is preliminary data.</text>
</comment>
<accession>A0ACC2SY83</accession>
<name>A0ACC2SY83_9FUNG</name>
<organism evidence="1 2">
    <name type="scientific">Entomophthora muscae</name>
    <dbReference type="NCBI Taxonomy" id="34485"/>
    <lineage>
        <taxon>Eukaryota</taxon>
        <taxon>Fungi</taxon>
        <taxon>Fungi incertae sedis</taxon>
        <taxon>Zoopagomycota</taxon>
        <taxon>Entomophthoromycotina</taxon>
        <taxon>Entomophthoromycetes</taxon>
        <taxon>Entomophthorales</taxon>
        <taxon>Entomophthoraceae</taxon>
        <taxon>Entomophthora</taxon>
    </lineage>
</organism>
<reference evidence="1" key="1">
    <citation type="submission" date="2022-04" db="EMBL/GenBank/DDBJ databases">
        <title>Genome of the entomopathogenic fungus Entomophthora muscae.</title>
        <authorList>
            <person name="Elya C."/>
            <person name="Lovett B.R."/>
            <person name="Lee E."/>
            <person name="Macias A.M."/>
            <person name="Hajek A.E."/>
            <person name="De Bivort B.L."/>
            <person name="Kasson M.T."/>
            <person name="De Fine Licht H.H."/>
            <person name="Stajich J.E."/>
        </authorList>
    </citation>
    <scope>NUCLEOTIDE SEQUENCE</scope>
    <source>
        <strain evidence="1">Berkeley</strain>
    </source>
</reference>
<keyword evidence="2" id="KW-1185">Reference proteome</keyword>
<dbReference type="Proteomes" id="UP001165960">
    <property type="component" value="Unassembled WGS sequence"/>
</dbReference>
<dbReference type="EMBL" id="QTSX02004261">
    <property type="protein sequence ID" value="KAJ9067358.1"/>
    <property type="molecule type" value="Genomic_DNA"/>
</dbReference>
<evidence type="ECO:0000313" key="2">
    <source>
        <dbReference type="Proteomes" id="UP001165960"/>
    </source>
</evidence>
<proteinExistence type="predicted"/>